<protein>
    <submittedName>
        <fullName evidence="1">Uncharacterized protein</fullName>
    </submittedName>
</protein>
<dbReference type="EMBL" id="CM007651">
    <property type="protein sequence ID" value="ONI36225.1"/>
    <property type="molecule type" value="Genomic_DNA"/>
</dbReference>
<gene>
    <name evidence="1" type="ORF">PRUPE_1G576400</name>
</gene>
<sequence length="69" mass="7541">MSCPTALDALSDAYLRCLAACCPGVWTQFTIQPLLSLSVQTDTSFFSSPNHTYHPSPLLASSELILNFF</sequence>
<reference evidence="1 2" key="1">
    <citation type="journal article" date="2013" name="Nat. Genet.">
        <title>The high-quality draft genome of peach (Prunus persica) identifies unique patterns of genetic diversity, domestication and genome evolution.</title>
        <authorList>
            <consortium name="International Peach Genome Initiative"/>
            <person name="Verde I."/>
            <person name="Abbott A.G."/>
            <person name="Scalabrin S."/>
            <person name="Jung S."/>
            <person name="Shu S."/>
            <person name="Marroni F."/>
            <person name="Zhebentyayeva T."/>
            <person name="Dettori M.T."/>
            <person name="Grimwood J."/>
            <person name="Cattonaro F."/>
            <person name="Zuccolo A."/>
            <person name="Rossini L."/>
            <person name="Jenkins J."/>
            <person name="Vendramin E."/>
            <person name="Meisel L.A."/>
            <person name="Decroocq V."/>
            <person name="Sosinski B."/>
            <person name="Prochnik S."/>
            <person name="Mitros T."/>
            <person name="Policriti A."/>
            <person name="Cipriani G."/>
            <person name="Dondini L."/>
            <person name="Ficklin S."/>
            <person name="Goodstein D.M."/>
            <person name="Xuan P."/>
            <person name="Del Fabbro C."/>
            <person name="Aramini V."/>
            <person name="Copetti D."/>
            <person name="Gonzalez S."/>
            <person name="Horner D.S."/>
            <person name="Falchi R."/>
            <person name="Lucas S."/>
            <person name="Mica E."/>
            <person name="Maldonado J."/>
            <person name="Lazzari B."/>
            <person name="Bielenberg D."/>
            <person name="Pirona R."/>
            <person name="Miculan M."/>
            <person name="Barakat A."/>
            <person name="Testolin R."/>
            <person name="Stella A."/>
            <person name="Tartarini S."/>
            <person name="Tonutti P."/>
            <person name="Arus P."/>
            <person name="Orellana A."/>
            <person name="Wells C."/>
            <person name="Main D."/>
            <person name="Vizzotto G."/>
            <person name="Silva H."/>
            <person name="Salamini F."/>
            <person name="Schmutz J."/>
            <person name="Morgante M."/>
            <person name="Rokhsar D.S."/>
        </authorList>
    </citation>
    <scope>NUCLEOTIDE SEQUENCE [LARGE SCALE GENOMIC DNA]</scope>
    <source>
        <strain evidence="2">cv. Nemared</strain>
    </source>
</reference>
<evidence type="ECO:0000313" key="1">
    <source>
        <dbReference type="EMBL" id="ONI36225.1"/>
    </source>
</evidence>
<dbReference type="AlphaFoldDB" id="A0A251RN96"/>
<accession>A0A251RN96</accession>
<dbReference type="Proteomes" id="UP000006882">
    <property type="component" value="Chromosome G1"/>
</dbReference>
<evidence type="ECO:0000313" key="2">
    <source>
        <dbReference type="Proteomes" id="UP000006882"/>
    </source>
</evidence>
<keyword evidence="2" id="KW-1185">Reference proteome</keyword>
<proteinExistence type="predicted"/>
<dbReference type="Gramene" id="ONI36225">
    <property type="protein sequence ID" value="ONI36225"/>
    <property type="gene ID" value="PRUPE_1G576400"/>
</dbReference>
<organism evidence="1 2">
    <name type="scientific">Prunus persica</name>
    <name type="common">Peach</name>
    <name type="synonym">Amygdalus persica</name>
    <dbReference type="NCBI Taxonomy" id="3760"/>
    <lineage>
        <taxon>Eukaryota</taxon>
        <taxon>Viridiplantae</taxon>
        <taxon>Streptophyta</taxon>
        <taxon>Embryophyta</taxon>
        <taxon>Tracheophyta</taxon>
        <taxon>Spermatophyta</taxon>
        <taxon>Magnoliopsida</taxon>
        <taxon>eudicotyledons</taxon>
        <taxon>Gunneridae</taxon>
        <taxon>Pentapetalae</taxon>
        <taxon>rosids</taxon>
        <taxon>fabids</taxon>
        <taxon>Rosales</taxon>
        <taxon>Rosaceae</taxon>
        <taxon>Amygdaloideae</taxon>
        <taxon>Amygdaleae</taxon>
        <taxon>Prunus</taxon>
    </lineage>
</organism>
<name>A0A251RN96_PRUPE</name>